<feature type="domain" description="Outer membrane protein beta-barrel" evidence="7">
    <location>
        <begin position="12"/>
        <end position="201"/>
    </location>
</feature>
<evidence type="ECO:0000256" key="2">
    <source>
        <dbReference type="ARBA" id="ARBA00022729"/>
    </source>
</evidence>
<proteinExistence type="inferred from homology"/>
<evidence type="ECO:0000259" key="7">
    <source>
        <dbReference type="Pfam" id="PF13505"/>
    </source>
</evidence>
<organism evidence="8 9">
    <name type="scientific">Bradyrhizobium brasilense</name>
    <dbReference type="NCBI Taxonomy" id="1419277"/>
    <lineage>
        <taxon>Bacteria</taxon>
        <taxon>Pseudomonadati</taxon>
        <taxon>Pseudomonadota</taxon>
        <taxon>Alphaproteobacteria</taxon>
        <taxon>Hyphomicrobiales</taxon>
        <taxon>Nitrobacteraceae</taxon>
        <taxon>Bradyrhizobium</taxon>
    </lineage>
</organism>
<dbReference type="RefSeq" id="WP_092077443.1">
    <property type="nucleotide sequence ID" value="NZ_FMZW01000001.1"/>
</dbReference>
<dbReference type="EMBL" id="FMZW01000001">
    <property type="protein sequence ID" value="SDC03857.1"/>
    <property type="molecule type" value="Genomic_DNA"/>
</dbReference>
<dbReference type="PANTHER" id="PTHR34001">
    <property type="entry name" value="BLL7405 PROTEIN"/>
    <property type="match status" value="1"/>
</dbReference>
<evidence type="ECO:0000313" key="9">
    <source>
        <dbReference type="Proteomes" id="UP000199245"/>
    </source>
</evidence>
<dbReference type="Gene3D" id="2.40.160.20">
    <property type="match status" value="1"/>
</dbReference>
<evidence type="ECO:0000313" key="8">
    <source>
        <dbReference type="EMBL" id="SDC03857.1"/>
    </source>
</evidence>
<accession>A0A1G6IBD9</accession>
<dbReference type="InterPro" id="IPR027385">
    <property type="entry name" value="Beta-barrel_OMP"/>
</dbReference>
<feature type="chain" id="PRO_5011534367" evidence="6">
    <location>
        <begin position="22"/>
        <end position="244"/>
    </location>
</feature>
<dbReference type="Proteomes" id="UP000199245">
    <property type="component" value="Unassembled WGS sequence"/>
</dbReference>
<name>A0A1G6IBD9_9BRAD</name>
<evidence type="ECO:0000256" key="6">
    <source>
        <dbReference type="SAM" id="SignalP"/>
    </source>
</evidence>
<evidence type="ECO:0000256" key="5">
    <source>
        <dbReference type="ARBA" id="ARBA00038306"/>
    </source>
</evidence>
<gene>
    <name evidence="8" type="ORF">SAMN05216337_100193</name>
</gene>
<dbReference type="InterPro" id="IPR011250">
    <property type="entry name" value="OMP/PagP_B-barrel"/>
</dbReference>
<dbReference type="InterPro" id="IPR051692">
    <property type="entry name" value="OMP-like"/>
</dbReference>
<dbReference type="SUPFAM" id="SSF56925">
    <property type="entry name" value="OMPA-like"/>
    <property type="match status" value="1"/>
</dbReference>
<evidence type="ECO:0000256" key="3">
    <source>
        <dbReference type="ARBA" id="ARBA00023136"/>
    </source>
</evidence>
<evidence type="ECO:0000256" key="1">
    <source>
        <dbReference type="ARBA" id="ARBA00004442"/>
    </source>
</evidence>
<dbReference type="Pfam" id="PF13505">
    <property type="entry name" value="OMP_b-brl"/>
    <property type="match status" value="1"/>
</dbReference>
<reference evidence="8 9" key="1">
    <citation type="submission" date="2016-10" db="EMBL/GenBank/DDBJ databases">
        <authorList>
            <person name="de Groot N.N."/>
        </authorList>
    </citation>
    <scope>NUCLEOTIDE SEQUENCE [LARGE SCALE GENOMIC DNA]</scope>
    <source>
        <strain evidence="8 9">R5</strain>
    </source>
</reference>
<dbReference type="AlphaFoldDB" id="A0A1G6IBD9"/>
<keyword evidence="2 6" id="KW-0732">Signal</keyword>
<evidence type="ECO:0000256" key="4">
    <source>
        <dbReference type="ARBA" id="ARBA00023237"/>
    </source>
</evidence>
<keyword evidence="3" id="KW-0472">Membrane</keyword>
<feature type="signal peptide" evidence="6">
    <location>
        <begin position="1"/>
        <end position="21"/>
    </location>
</feature>
<dbReference type="PANTHER" id="PTHR34001:SF3">
    <property type="entry name" value="BLL7405 PROTEIN"/>
    <property type="match status" value="1"/>
</dbReference>
<sequence length="244" mass="25483">MKKILLVTASMLALSATAASAADLAARPYTKAPPPMVAAVYDWTGFYIGINGGWGQSHDNRSVDGVGGVGSYDANGGTVGGQIGYRWQAGGWVFGLEAQGNWADFSGSTGNLVVPGGIVRSKTDAFGLFTGQIGYAWNNVLLYAKGGAAVTDRNFQFLNAAGNLASETGFDTRWSPTVGVGLEFAFSQGWSLGVEYNHIFEDTHGATFVTPAGVAVTGFHTGGDTDMVLGRLNYKFGGPVIAKY</sequence>
<dbReference type="GO" id="GO:0009279">
    <property type="term" value="C:cell outer membrane"/>
    <property type="evidence" value="ECO:0007669"/>
    <property type="project" value="UniProtKB-SubCell"/>
</dbReference>
<comment type="subcellular location">
    <subcellularLocation>
        <location evidence="1">Cell outer membrane</location>
    </subcellularLocation>
</comment>
<comment type="similarity">
    <text evidence="5">Belongs to the Omp25/RopB family.</text>
</comment>
<protein>
    <submittedName>
        <fullName evidence="8">Outer membrane immunogenic protein</fullName>
    </submittedName>
</protein>
<keyword evidence="4" id="KW-0998">Cell outer membrane</keyword>